<gene>
    <name evidence="1" type="ORF">ElyMa_000191800</name>
</gene>
<keyword evidence="2" id="KW-1185">Reference proteome</keyword>
<sequence length="186" mass="21599">MRLKNIRKIETLYTQNTLELAYADEVDFVSTIDFVDVETIEKELADFRQLRTILNIKYPTLIKNNALYQKTGETPISLTILEARWRLFGHILRQAINTPPKVAMTKYFKTEGSKQRGRRKTSIMTTPRRDLKSHNNDQWPTKLHSINDLDHLCDIAQNRSDWKHLKTAIYRSAQAETSVDVAADGH</sequence>
<reference evidence="1 2" key="1">
    <citation type="journal article" date="2021" name="Elife">
        <title>Chloroplast acquisition without the gene transfer in kleptoplastic sea slugs, Plakobranchus ocellatus.</title>
        <authorList>
            <person name="Maeda T."/>
            <person name="Takahashi S."/>
            <person name="Yoshida T."/>
            <person name="Shimamura S."/>
            <person name="Takaki Y."/>
            <person name="Nagai Y."/>
            <person name="Toyoda A."/>
            <person name="Suzuki Y."/>
            <person name="Arimoto A."/>
            <person name="Ishii H."/>
            <person name="Satoh N."/>
            <person name="Nishiyama T."/>
            <person name="Hasebe M."/>
            <person name="Maruyama T."/>
            <person name="Minagawa J."/>
            <person name="Obokata J."/>
            <person name="Shigenobu S."/>
        </authorList>
    </citation>
    <scope>NUCLEOTIDE SEQUENCE [LARGE SCALE GENOMIC DNA]</scope>
</reference>
<evidence type="ECO:0000313" key="2">
    <source>
        <dbReference type="Proteomes" id="UP000762676"/>
    </source>
</evidence>
<dbReference type="AlphaFoldDB" id="A0AAV4EWV3"/>
<name>A0AAV4EWV3_9GAST</name>
<dbReference type="EMBL" id="BMAT01000359">
    <property type="protein sequence ID" value="GFR64923.1"/>
    <property type="molecule type" value="Genomic_DNA"/>
</dbReference>
<protein>
    <submittedName>
        <fullName evidence="1">Uncharacterized protein</fullName>
    </submittedName>
</protein>
<accession>A0AAV4EWV3</accession>
<proteinExistence type="predicted"/>
<dbReference type="Proteomes" id="UP000762676">
    <property type="component" value="Unassembled WGS sequence"/>
</dbReference>
<evidence type="ECO:0000313" key="1">
    <source>
        <dbReference type="EMBL" id="GFR64923.1"/>
    </source>
</evidence>
<organism evidence="1 2">
    <name type="scientific">Elysia marginata</name>
    <dbReference type="NCBI Taxonomy" id="1093978"/>
    <lineage>
        <taxon>Eukaryota</taxon>
        <taxon>Metazoa</taxon>
        <taxon>Spiralia</taxon>
        <taxon>Lophotrochozoa</taxon>
        <taxon>Mollusca</taxon>
        <taxon>Gastropoda</taxon>
        <taxon>Heterobranchia</taxon>
        <taxon>Euthyneura</taxon>
        <taxon>Panpulmonata</taxon>
        <taxon>Sacoglossa</taxon>
        <taxon>Placobranchoidea</taxon>
        <taxon>Plakobranchidae</taxon>
        <taxon>Elysia</taxon>
    </lineage>
</organism>
<comment type="caution">
    <text evidence="1">The sequence shown here is derived from an EMBL/GenBank/DDBJ whole genome shotgun (WGS) entry which is preliminary data.</text>
</comment>